<dbReference type="Pfam" id="PF00198">
    <property type="entry name" value="2-oxoacid_dh"/>
    <property type="match status" value="1"/>
</dbReference>
<dbReference type="InterPro" id="IPR011053">
    <property type="entry name" value="Single_hybrid_motif"/>
</dbReference>
<dbReference type="PROSITE" id="PS51826">
    <property type="entry name" value="PSBD"/>
    <property type="match status" value="1"/>
</dbReference>
<evidence type="ECO:0000259" key="6">
    <source>
        <dbReference type="PROSITE" id="PS50968"/>
    </source>
</evidence>
<dbReference type="EC" id="2.3.1.-" evidence="4"/>
<comment type="similarity">
    <text evidence="1 4">Belongs to the 2-oxoacid dehydrogenase family.</text>
</comment>
<sequence>MFRLISVVQTDPRPYANGFEWSRRLELITLNEIELIALLFEDGEEVAKTRGTVSIVNIRTSNGVLARDESLADAWELPTSKAIECAMRSCLFTMVLGESNLVGKPLLEYDLICRPSDLHPLKKSPLDYMSLENQALLTSHHILESWIHVSRELHTRIGTIIGGWIRFDLTQSKKGMGNQEKKLDAIYLIKIFIPRGYPELYHTILLLKLGDKTGTASRQGVPLASLTDVQNYFEEGDCTLFRGITLPMINGVYASSLMLKLQLGVRNFSSSELPPHAVLDMPALSPTMNQGNIAKWRKKEGDKIEVGDILCEIETDKATLEFESLEEGFLAQILVPVGSKDVPVGKPIAITVEDSDDIGSVSATVTSGSEVKEDKSTQKPVKIEEKVQKTSSPAINPSDLPPHTVLDMPALSPTMNQGNIAKWRKKEGEKIEVGDVICEIETDKATLEFEILEEGFLAKILAPEGSKDVLVGQPIAIIVEDPDDIKRIPDAVTSGSGAEKERATHQDVRNEVREQKISASRISPSAKLLIEFGLDASSLKATGLRGTLLKGDVLAAIKSGIVSSRTSSSSKEKAVSSPQTQPQTSRAPSSESQSPLHSDTYEDVLNSQIRKVIAKSLLESKQNTPHLYLSSDVILDPLLAFRKESLKGLMTPILRDADQKTISANIVRGQRIG</sequence>
<dbReference type="InterPro" id="IPR036625">
    <property type="entry name" value="E3-bd_dom_sf"/>
</dbReference>
<feature type="domain" description="Lipoyl-binding" evidence="6">
    <location>
        <begin position="276"/>
        <end position="352"/>
    </location>
</feature>
<dbReference type="EMBL" id="JAMYWD010000005">
    <property type="protein sequence ID" value="KAJ4971081.1"/>
    <property type="molecule type" value="Genomic_DNA"/>
</dbReference>
<keyword evidence="2 4" id="KW-0450">Lipoyl</keyword>
<dbReference type="AlphaFoldDB" id="A0A9Q0KIG8"/>
<reference evidence="8" key="1">
    <citation type="journal article" date="2023" name="Plant J.">
        <title>The genome of the king protea, Protea cynaroides.</title>
        <authorList>
            <person name="Chang J."/>
            <person name="Duong T.A."/>
            <person name="Schoeman C."/>
            <person name="Ma X."/>
            <person name="Roodt D."/>
            <person name="Barker N."/>
            <person name="Li Z."/>
            <person name="Van de Peer Y."/>
            <person name="Mizrachi E."/>
        </authorList>
    </citation>
    <scope>NUCLEOTIDE SEQUENCE</scope>
    <source>
        <tissue evidence="8">Young leaves</tissue>
    </source>
</reference>
<keyword evidence="3" id="KW-0809">Transit peptide</keyword>
<evidence type="ECO:0000313" key="9">
    <source>
        <dbReference type="Proteomes" id="UP001141806"/>
    </source>
</evidence>
<dbReference type="InterPro" id="IPR023213">
    <property type="entry name" value="CAT-like_dom_sf"/>
</dbReference>
<evidence type="ECO:0000256" key="1">
    <source>
        <dbReference type="ARBA" id="ARBA00007317"/>
    </source>
</evidence>
<feature type="region of interest" description="Disordered" evidence="5">
    <location>
        <begin position="567"/>
        <end position="598"/>
    </location>
</feature>
<protein>
    <recommendedName>
        <fullName evidence="4">Dihydrolipoamide acetyltransferase component of pyruvate dehydrogenase complex</fullName>
        <ecNumber evidence="4">2.3.1.-</ecNumber>
    </recommendedName>
</protein>
<feature type="domain" description="Lipoyl-binding" evidence="6">
    <location>
        <begin position="403"/>
        <end position="479"/>
    </location>
</feature>
<dbReference type="Gene3D" id="4.10.320.10">
    <property type="entry name" value="E3-binding domain"/>
    <property type="match status" value="1"/>
</dbReference>
<feature type="region of interest" description="Disordered" evidence="5">
    <location>
        <begin position="489"/>
        <end position="511"/>
    </location>
</feature>
<dbReference type="Pfam" id="PF00364">
    <property type="entry name" value="Biotin_lipoyl"/>
    <property type="match status" value="2"/>
</dbReference>
<dbReference type="PANTHER" id="PTHR23151">
    <property type="entry name" value="DIHYDROLIPOAMIDE ACETYL/SUCCINYL-TRANSFERASE-RELATED"/>
    <property type="match status" value="1"/>
</dbReference>
<dbReference type="InterPro" id="IPR009869">
    <property type="entry name" value="HSPRO1_N"/>
</dbReference>
<dbReference type="SUPFAM" id="SSF47005">
    <property type="entry name" value="Peripheral subunit-binding domain of 2-oxo acid dehydrogenase complex"/>
    <property type="match status" value="1"/>
</dbReference>
<dbReference type="FunFam" id="2.40.50.100:FF:000010">
    <property type="entry name" value="Acetyltransferase component of pyruvate dehydrogenase complex"/>
    <property type="match status" value="2"/>
</dbReference>
<feature type="compositionally biased region" description="Basic and acidic residues" evidence="5">
    <location>
        <begin position="498"/>
        <end position="511"/>
    </location>
</feature>
<dbReference type="InterPro" id="IPR045257">
    <property type="entry name" value="E2/Pdx1"/>
</dbReference>
<evidence type="ECO:0000256" key="4">
    <source>
        <dbReference type="RuleBase" id="RU003423"/>
    </source>
</evidence>
<dbReference type="GO" id="GO:0045254">
    <property type="term" value="C:pyruvate dehydrogenase complex"/>
    <property type="evidence" value="ECO:0007669"/>
    <property type="project" value="InterPro"/>
</dbReference>
<proteinExistence type="inferred from homology"/>
<comment type="cofactor">
    <cofactor evidence="4">
        <name>(R)-lipoate</name>
        <dbReference type="ChEBI" id="CHEBI:83088"/>
    </cofactor>
</comment>
<dbReference type="InterPro" id="IPR004167">
    <property type="entry name" value="PSBD"/>
</dbReference>
<dbReference type="CDD" id="cd06849">
    <property type="entry name" value="lipoyl_domain"/>
    <property type="match status" value="2"/>
</dbReference>
<dbReference type="SUPFAM" id="SSF52777">
    <property type="entry name" value="CoA-dependent acyltransferases"/>
    <property type="match status" value="1"/>
</dbReference>
<comment type="caution">
    <text evidence="8">The sequence shown here is derived from an EMBL/GenBank/DDBJ whole genome shotgun (WGS) entry which is preliminary data.</text>
</comment>
<dbReference type="OrthoDB" id="537444at2759"/>
<gene>
    <name evidence="8" type="ORF">NE237_004180</name>
</gene>
<accession>A0A9Q0KIG8</accession>
<dbReference type="InterPro" id="IPR009743">
    <property type="entry name" value="Hs1pro-1_C"/>
</dbReference>
<dbReference type="InterPro" id="IPR000089">
    <property type="entry name" value="Biotin_lipoyl"/>
</dbReference>
<feature type="compositionally biased region" description="Polar residues" evidence="5">
    <location>
        <begin position="578"/>
        <end position="597"/>
    </location>
</feature>
<dbReference type="GO" id="GO:0006952">
    <property type="term" value="P:defense response"/>
    <property type="evidence" value="ECO:0007669"/>
    <property type="project" value="InterPro"/>
</dbReference>
<evidence type="ECO:0000259" key="7">
    <source>
        <dbReference type="PROSITE" id="PS51826"/>
    </source>
</evidence>
<keyword evidence="4" id="KW-0012">Acyltransferase</keyword>
<dbReference type="Gene3D" id="3.30.559.10">
    <property type="entry name" value="Chloramphenicol acetyltransferase-like domain"/>
    <property type="match status" value="1"/>
</dbReference>
<evidence type="ECO:0000313" key="8">
    <source>
        <dbReference type="EMBL" id="KAJ4971081.1"/>
    </source>
</evidence>
<dbReference type="Gene3D" id="2.40.50.100">
    <property type="match status" value="2"/>
</dbReference>
<dbReference type="GO" id="GO:0016746">
    <property type="term" value="F:acyltransferase activity"/>
    <property type="evidence" value="ECO:0007669"/>
    <property type="project" value="UniProtKB-KW"/>
</dbReference>
<dbReference type="InterPro" id="IPR001078">
    <property type="entry name" value="2-oxoacid_DH_actylTfrase"/>
</dbReference>
<dbReference type="PANTHER" id="PTHR23151:SF90">
    <property type="entry name" value="DIHYDROLIPOYLLYSINE-RESIDUE ACETYLTRANSFERASE COMPONENT OF PYRUVATE DEHYDROGENASE COMPLEX, MITOCHONDRIAL-RELATED"/>
    <property type="match status" value="1"/>
</dbReference>
<dbReference type="InterPro" id="IPR003016">
    <property type="entry name" value="2-oxoA_DH_lipoyl-BS"/>
</dbReference>
<evidence type="ECO:0000256" key="5">
    <source>
        <dbReference type="SAM" id="MobiDB-lite"/>
    </source>
</evidence>
<keyword evidence="4" id="KW-0808">Transferase</keyword>
<dbReference type="SUPFAM" id="SSF51230">
    <property type="entry name" value="Single hybrid motif"/>
    <property type="match status" value="2"/>
</dbReference>
<dbReference type="Proteomes" id="UP001141806">
    <property type="component" value="Unassembled WGS sequence"/>
</dbReference>
<dbReference type="Pfam" id="PF07014">
    <property type="entry name" value="Hs1pro-1_C"/>
    <property type="match status" value="1"/>
</dbReference>
<evidence type="ECO:0000256" key="3">
    <source>
        <dbReference type="ARBA" id="ARBA00022946"/>
    </source>
</evidence>
<organism evidence="8 9">
    <name type="scientific">Protea cynaroides</name>
    <dbReference type="NCBI Taxonomy" id="273540"/>
    <lineage>
        <taxon>Eukaryota</taxon>
        <taxon>Viridiplantae</taxon>
        <taxon>Streptophyta</taxon>
        <taxon>Embryophyta</taxon>
        <taxon>Tracheophyta</taxon>
        <taxon>Spermatophyta</taxon>
        <taxon>Magnoliopsida</taxon>
        <taxon>Proteales</taxon>
        <taxon>Proteaceae</taxon>
        <taxon>Protea</taxon>
    </lineage>
</organism>
<keyword evidence="9" id="KW-1185">Reference proteome</keyword>
<name>A0A9Q0KIG8_9MAGN</name>
<dbReference type="PROSITE" id="PS50968">
    <property type="entry name" value="BIOTINYL_LIPOYL"/>
    <property type="match status" value="2"/>
</dbReference>
<feature type="domain" description="Peripheral subunit-binding (PSBD)" evidence="7">
    <location>
        <begin position="521"/>
        <end position="557"/>
    </location>
</feature>
<dbReference type="Pfam" id="PF07231">
    <property type="entry name" value="Hs1pro-1_N"/>
    <property type="match status" value="1"/>
</dbReference>
<dbReference type="GO" id="GO:0005739">
    <property type="term" value="C:mitochondrion"/>
    <property type="evidence" value="ECO:0007669"/>
    <property type="project" value="TreeGrafter"/>
</dbReference>
<evidence type="ECO:0000256" key="2">
    <source>
        <dbReference type="ARBA" id="ARBA00022823"/>
    </source>
</evidence>
<dbReference type="PROSITE" id="PS00189">
    <property type="entry name" value="LIPOYL"/>
    <property type="match status" value="2"/>
</dbReference>
<dbReference type="GO" id="GO:0006086">
    <property type="term" value="P:pyruvate decarboxylation to acetyl-CoA"/>
    <property type="evidence" value="ECO:0007669"/>
    <property type="project" value="InterPro"/>
</dbReference>